<organism evidence="11">
    <name type="scientific">Guillardia theta (strain CCMP2712)</name>
    <name type="common">Cryptophyte</name>
    <dbReference type="NCBI Taxonomy" id="905079"/>
    <lineage>
        <taxon>Eukaryota</taxon>
        <taxon>Cryptophyceae</taxon>
        <taxon>Pyrenomonadales</taxon>
        <taxon>Geminigeraceae</taxon>
        <taxon>Guillardia</taxon>
    </lineage>
</organism>
<dbReference type="OrthoDB" id="10252328at2759"/>
<dbReference type="PaxDb" id="55529-EKX45794"/>
<name>L1JCH1_GUITC</name>
<evidence type="ECO:0000256" key="8">
    <source>
        <dbReference type="ARBA" id="ARBA00047899"/>
    </source>
</evidence>
<reference evidence="12" key="3">
    <citation type="submission" date="2015-06" db="UniProtKB">
        <authorList>
            <consortium name="EnsemblProtists"/>
        </authorList>
    </citation>
    <scope>IDENTIFICATION</scope>
</reference>
<dbReference type="InterPro" id="IPR032171">
    <property type="entry name" value="COR-A"/>
</dbReference>
<proteinExistence type="predicted"/>
<dbReference type="SUPFAM" id="SSF52200">
    <property type="entry name" value="Toll/Interleukin receptor TIR domain"/>
    <property type="match status" value="1"/>
</dbReference>
<keyword evidence="3" id="KW-0808">Transferase</keyword>
<dbReference type="GO" id="GO:0007165">
    <property type="term" value="P:signal transduction"/>
    <property type="evidence" value="ECO:0007669"/>
    <property type="project" value="InterPro"/>
</dbReference>
<dbReference type="Pfam" id="PF16095">
    <property type="entry name" value="COR-A"/>
    <property type="match status" value="1"/>
</dbReference>
<evidence type="ECO:0000256" key="1">
    <source>
        <dbReference type="ARBA" id="ARBA00004229"/>
    </source>
</evidence>
<dbReference type="STRING" id="905079.L1JCH1"/>
<evidence type="ECO:0000313" key="13">
    <source>
        <dbReference type="Proteomes" id="UP000011087"/>
    </source>
</evidence>
<feature type="domain" description="Roc" evidence="10">
    <location>
        <begin position="188"/>
        <end position="396"/>
    </location>
</feature>
<dbReference type="SUPFAM" id="SSF52540">
    <property type="entry name" value="P-loop containing nucleoside triphosphate hydrolases"/>
    <property type="match status" value="1"/>
</dbReference>
<dbReference type="Gene3D" id="3.30.70.1390">
    <property type="entry name" value="ROC domain from the Parkinson's disease-associated leucine-rich repeat kinase 2"/>
    <property type="match status" value="1"/>
</dbReference>
<keyword evidence="7" id="KW-0067">ATP-binding</keyword>
<evidence type="ECO:0000256" key="5">
    <source>
        <dbReference type="ARBA" id="ARBA00022741"/>
    </source>
</evidence>
<dbReference type="Gene3D" id="3.40.50.300">
    <property type="entry name" value="P-loop containing nucleotide triphosphate hydrolases"/>
    <property type="match status" value="1"/>
</dbReference>
<keyword evidence="4" id="KW-0677">Repeat</keyword>
<evidence type="ECO:0000256" key="6">
    <source>
        <dbReference type="ARBA" id="ARBA00022777"/>
    </source>
</evidence>
<comment type="catalytic activity">
    <reaction evidence="9">
        <text>L-seryl-[protein] + ATP = O-phospho-L-seryl-[protein] + ADP + H(+)</text>
        <dbReference type="Rhea" id="RHEA:17989"/>
        <dbReference type="Rhea" id="RHEA-COMP:9863"/>
        <dbReference type="Rhea" id="RHEA-COMP:11604"/>
        <dbReference type="ChEBI" id="CHEBI:15378"/>
        <dbReference type="ChEBI" id="CHEBI:29999"/>
        <dbReference type="ChEBI" id="CHEBI:30616"/>
        <dbReference type="ChEBI" id="CHEBI:83421"/>
        <dbReference type="ChEBI" id="CHEBI:456216"/>
        <dbReference type="EC" id="2.7.11.1"/>
    </reaction>
</comment>
<evidence type="ECO:0000256" key="9">
    <source>
        <dbReference type="ARBA" id="ARBA00048679"/>
    </source>
</evidence>
<dbReference type="AlphaFoldDB" id="L1JCH1"/>
<sequence length="1270" mass="145386">MCQHCKDRRSCMHSLEQELASERPSRQDAIAKIEEVRKHVNNVGKQFAGRLDLVKCHYIFGMQEIDTSAVDEVKQLLSGGELGSCYNSKEGELDMSIKTDSMTRYVIRDLRMKSLPPWIADLGIPLRIINVSGNPSLSRVPLDELCSMEASLKEVKCENCIRLQVPPPEIARQGGAAALRYLQSVKRDGEANKRINLVLIGNGEAGKTSVLRALRSEEDRADKIEVDRRTIGIDLHEWRPEDADGLTFDVMDFGGQQIYAKTNQYFIVRRALHLLVWNIRAKRDEQRSADDSEESMEKLKKMISTWLRATQARVPGASILLVVTHIDLAEAGEVEQQCEEVKACVEEELRKLAEDGDENILPLHVINGGKSVRVNCLEGEGIKELRQLVCENAKELLWWEERIPRSYLRLREAVENRKLESVSYLKVEEYKNMLEESGVVENEHKVATTFLHDMGVLKYFGHELSLDHRKADHDKYSVEDTVFIDPVWMIDVFKGVMRHDWQHLLDFFQQDPTKSKKTKKLLHLGIIDEVIFEYLWPQQDSDFWREEKADKISRSAEVGFIKSHVDVKEAVALLRGCDLAHFLGEGMNDLKDTDKKSRELLCPGIIPSFIHEHKRAVTDKQSLCASVECEYNIFPAGFIDRLVVLCAARHFEVDCSGTMAVMKGWGRTLLVSWREDKDQHVLIADASTKQQIKNLQEDLKRLEAFFPGMKRRRYADKSSGQEAVQVGIFTHGESSRECARDIAGKVKNIYNAENLPLDLTCRIHQCDNKHGDDADECLVNILCISTECLDEQGAIRAESNFCKLWNRLTASKAVIIPVVLTDYYDEQIKSKNRFNEWWPQEIQGMERYRIFHAYQENDEVSMRTLYEGIIRKLHQGRGSFEDLYDVTSQNELLCKDCLHESQPASKGDRTVGTFDLSKIKTMLEEESKGIADTPQGLEQEDILKYKVMMNTISCTNGHETSVKEVLAFNDSSSPCPLCLKEKRLPHFFSRPKCLSMLARDLTAKIRCDGCQREVEVLDVTPPQVFLSYQWGHENSTQKMVREVKRWIEEQTSLQCWFDVEGGINPGEDHMQKMELGVSRCEVFVVFMSDKYVKSANCRREFARACEAGKYIIPVLVPVLFEPGQDSDRLESESGWKGDHRHADDWWKRVAVIEGSGGAVQEVKVDWRRLADFPKTFEIGAEWLEQQQQQDKAEGGLNISRLEKLVAAVQARVYRGGVVFHEVACLVVADLGLTCDEQQENSLLRSLHRQKHLFDCILRRINLMQSRFQTK</sequence>
<keyword evidence="6" id="KW-0418">Kinase</keyword>
<dbReference type="Pfam" id="PF13676">
    <property type="entry name" value="TIR_2"/>
    <property type="match status" value="1"/>
</dbReference>
<dbReference type="InterPro" id="IPR035897">
    <property type="entry name" value="Toll_tir_struct_dom_sf"/>
</dbReference>
<keyword evidence="13" id="KW-1185">Reference proteome</keyword>
<dbReference type="GO" id="GO:0016301">
    <property type="term" value="F:kinase activity"/>
    <property type="evidence" value="ECO:0007669"/>
    <property type="project" value="UniProtKB-KW"/>
</dbReference>
<reference evidence="13" key="2">
    <citation type="submission" date="2012-11" db="EMBL/GenBank/DDBJ databases">
        <authorList>
            <person name="Kuo A."/>
            <person name="Curtis B.A."/>
            <person name="Tanifuji G."/>
            <person name="Burki F."/>
            <person name="Gruber A."/>
            <person name="Irimia M."/>
            <person name="Maruyama S."/>
            <person name="Arias M.C."/>
            <person name="Ball S.G."/>
            <person name="Gile G.H."/>
            <person name="Hirakawa Y."/>
            <person name="Hopkins J.F."/>
            <person name="Rensing S.A."/>
            <person name="Schmutz J."/>
            <person name="Symeonidi A."/>
            <person name="Elias M."/>
            <person name="Eveleigh R.J."/>
            <person name="Herman E.K."/>
            <person name="Klute M.J."/>
            <person name="Nakayama T."/>
            <person name="Obornik M."/>
            <person name="Reyes-Prieto A."/>
            <person name="Armbrust E.V."/>
            <person name="Aves S.J."/>
            <person name="Beiko R.G."/>
            <person name="Coutinho P."/>
            <person name="Dacks J.B."/>
            <person name="Durnford D.G."/>
            <person name="Fast N.M."/>
            <person name="Green B.R."/>
            <person name="Grisdale C."/>
            <person name="Hempe F."/>
            <person name="Henrissat B."/>
            <person name="Hoppner M.P."/>
            <person name="Ishida K.-I."/>
            <person name="Kim E."/>
            <person name="Koreny L."/>
            <person name="Kroth P.G."/>
            <person name="Liu Y."/>
            <person name="Malik S.-B."/>
            <person name="Maier U.G."/>
            <person name="McRose D."/>
            <person name="Mock T."/>
            <person name="Neilson J.A."/>
            <person name="Onodera N.T."/>
            <person name="Poole A.M."/>
            <person name="Pritham E.J."/>
            <person name="Richards T.A."/>
            <person name="Rocap G."/>
            <person name="Roy S.W."/>
            <person name="Sarai C."/>
            <person name="Schaack S."/>
            <person name="Shirato S."/>
            <person name="Slamovits C.H."/>
            <person name="Spencer D.F."/>
            <person name="Suzuki S."/>
            <person name="Worden A.Z."/>
            <person name="Zauner S."/>
            <person name="Barry K."/>
            <person name="Bell C."/>
            <person name="Bharti A.K."/>
            <person name="Crow J.A."/>
            <person name="Grimwood J."/>
            <person name="Kramer R."/>
            <person name="Lindquist E."/>
            <person name="Lucas S."/>
            <person name="Salamov A."/>
            <person name="McFadden G.I."/>
            <person name="Lane C.E."/>
            <person name="Keeling P.J."/>
            <person name="Gray M.W."/>
            <person name="Grigoriev I.V."/>
            <person name="Archibald J.M."/>
        </authorList>
    </citation>
    <scope>NUCLEOTIDE SEQUENCE</scope>
    <source>
        <strain evidence="13">CCMP2712</strain>
    </source>
</reference>
<evidence type="ECO:0000256" key="7">
    <source>
        <dbReference type="ARBA" id="ARBA00022840"/>
    </source>
</evidence>
<dbReference type="eggNOG" id="KOG0619">
    <property type="taxonomic scope" value="Eukaryota"/>
</dbReference>
<evidence type="ECO:0000256" key="2">
    <source>
        <dbReference type="ARBA" id="ARBA00012513"/>
    </source>
</evidence>
<dbReference type="EnsemblProtists" id="EKX45794">
    <property type="protein sequence ID" value="EKX45794"/>
    <property type="gene ID" value="GUITHDRAFT_108245"/>
</dbReference>
<evidence type="ECO:0000259" key="10">
    <source>
        <dbReference type="PROSITE" id="PS51424"/>
    </source>
</evidence>
<evidence type="ECO:0000256" key="3">
    <source>
        <dbReference type="ARBA" id="ARBA00022679"/>
    </source>
</evidence>
<dbReference type="PANTHER" id="PTHR47508">
    <property type="entry name" value="SAM DOMAIN-CONTAINING PROTEIN-RELATED"/>
    <property type="match status" value="1"/>
</dbReference>
<dbReference type="GO" id="GO:0009507">
    <property type="term" value="C:chloroplast"/>
    <property type="evidence" value="ECO:0007669"/>
    <property type="project" value="UniProtKB-SubCell"/>
</dbReference>
<dbReference type="KEGG" id="gtt:GUITHDRAFT_108245"/>
<reference evidence="11 13" key="1">
    <citation type="journal article" date="2012" name="Nature">
        <title>Algal genomes reveal evolutionary mosaicism and the fate of nucleomorphs.</title>
        <authorList>
            <consortium name="DOE Joint Genome Institute"/>
            <person name="Curtis B.A."/>
            <person name="Tanifuji G."/>
            <person name="Burki F."/>
            <person name="Gruber A."/>
            <person name="Irimia M."/>
            <person name="Maruyama S."/>
            <person name="Arias M.C."/>
            <person name="Ball S.G."/>
            <person name="Gile G.H."/>
            <person name="Hirakawa Y."/>
            <person name="Hopkins J.F."/>
            <person name="Kuo A."/>
            <person name="Rensing S.A."/>
            <person name="Schmutz J."/>
            <person name="Symeonidi A."/>
            <person name="Elias M."/>
            <person name="Eveleigh R.J."/>
            <person name="Herman E.K."/>
            <person name="Klute M.J."/>
            <person name="Nakayama T."/>
            <person name="Obornik M."/>
            <person name="Reyes-Prieto A."/>
            <person name="Armbrust E.V."/>
            <person name="Aves S.J."/>
            <person name="Beiko R.G."/>
            <person name="Coutinho P."/>
            <person name="Dacks J.B."/>
            <person name="Durnford D.G."/>
            <person name="Fast N.M."/>
            <person name="Green B.R."/>
            <person name="Grisdale C.J."/>
            <person name="Hempel F."/>
            <person name="Henrissat B."/>
            <person name="Hoppner M.P."/>
            <person name="Ishida K."/>
            <person name="Kim E."/>
            <person name="Koreny L."/>
            <person name="Kroth P.G."/>
            <person name="Liu Y."/>
            <person name="Malik S.B."/>
            <person name="Maier U.G."/>
            <person name="McRose D."/>
            <person name="Mock T."/>
            <person name="Neilson J.A."/>
            <person name="Onodera N.T."/>
            <person name="Poole A.M."/>
            <person name="Pritham E.J."/>
            <person name="Richards T.A."/>
            <person name="Rocap G."/>
            <person name="Roy S.W."/>
            <person name="Sarai C."/>
            <person name="Schaack S."/>
            <person name="Shirato S."/>
            <person name="Slamovits C.H."/>
            <person name="Spencer D.F."/>
            <person name="Suzuki S."/>
            <person name="Worden A.Z."/>
            <person name="Zauner S."/>
            <person name="Barry K."/>
            <person name="Bell C."/>
            <person name="Bharti A.K."/>
            <person name="Crow J.A."/>
            <person name="Grimwood J."/>
            <person name="Kramer R."/>
            <person name="Lindquist E."/>
            <person name="Lucas S."/>
            <person name="Salamov A."/>
            <person name="McFadden G.I."/>
            <person name="Lane C.E."/>
            <person name="Keeling P.J."/>
            <person name="Gray M.W."/>
            <person name="Grigoriev I.V."/>
            <person name="Archibald J.M."/>
        </authorList>
    </citation>
    <scope>NUCLEOTIDE SEQUENCE</scope>
    <source>
        <strain evidence="11 13">CCMP2712</strain>
    </source>
</reference>
<dbReference type="EC" id="2.7.11.1" evidence="2"/>
<dbReference type="Pfam" id="PF08477">
    <property type="entry name" value="Roc"/>
    <property type="match status" value="1"/>
</dbReference>
<dbReference type="PANTHER" id="PTHR47508:SF1">
    <property type="entry name" value="NON-SPECIFIC SERINE_THREONINE PROTEIN KINASE"/>
    <property type="match status" value="1"/>
</dbReference>
<dbReference type="InterPro" id="IPR027417">
    <property type="entry name" value="P-loop_NTPase"/>
</dbReference>
<dbReference type="Gene3D" id="3.40.50.10140">
    <property type="entry name" value="Toll/interleukin-1 receptor homology (TIR) domain"/>
    <property type="match status" value="1"/>
</dbReference>
<dbReference type="Proteomes" id="UP000011087">
    <property type="component" value="Unassembled WGS sequence"/>
</dbReference>
<gene>
    <name evidence="11" type="ORF">GUITHDRAFT_108245</name>
</gene>
<evidence type="ECO:0000313" key="11">
    <source>
        <dbReference type="EMBL" id="EKX45794.1"/>
    </source>
</evidence>
<accession>L1JCH1</accession>
<dbReference type="EMBL" id="JH992997">
    <property type="protein sequence ID" value="EKX45794.1"/>
    <property type="molecule type" value="Genomic_DNA"/>
</dbReference>
<comment type="subcellular location">
    <subcellularLocation>
        <location evidence="1">Plastid</location>
        <location evidence="1">Chloroplast</location>
    </subcellularLocation>
</comment>
<comment type="catalytic activity">
    <reaction evidence="8">
        <text>L-threonyl-[protein] + ATP = O-phospho-L-threonyl-[protein] + ADP + H(+)</text>
        <dbReference type="Rhea" id="RHEA:46608"/>
        <dbReference type="Rhea" id="RHEA-COMP:11060"/>
        <dbReference type="Rhea" id="RHEA-COMP:11605"/>
        <dbReference type="ChEBI" id="CHEBI:15378"/>
        <dbReference type="ChEBI" id="CHEBI:30013"/>
        <dbReference type="ChEBI" id="CHEBI:30616"/>
        <dbReference type="ChEBI" id="CHEBI:61977"/>
        <dbReference type="ChEBI" id="CHEBI:456216"/>
        <dbReference type="EC" id="2.7.11.1"/>
    </reaction>
</comment>
<dbReference type="InterPro" id="IPR020859">
    <property type="entry name" value="ROC"/>
</dbReference>
<dbReference type="PROSITE" id="PS51424">
    <property type="entry name" value="ROC"/>
    <property type="match status" value="1"/>
</dbReference>
<keyword evidence="5" id="KW-0547">Nucleotide-binding</keyword>
<evidence type="ECO:0000256" key="4">
    <source>
        <dbReference type="ARBA" id="ARBA00022737"/>
    </source>
</evidence>
<dbReference type="InterPro" id="IPR000157">
    <property type="entry name" value="TIR_dom"/>
</dbReference>
<dbReference type="GO" id="GO:0005524">
    <property type="term" value="F:ATP binding"/>
    <property type="evidence" value="ECO:0007669"/>
    <property type="project" value="UniProtKB-KW"/>
</dbReference>
<dbReference type="InterPro" id="IPR036388">
    <property type="entry name" value="WH-like_DNA-bd_sf"/>
</dbReference>
<dbReference type="GeneID" id="17302595"/>
<dbReference type="RefSeq" id="XP_005832774.1">
    <property type="nucleotide sequence ID" value="XM_005832717.1"/>
</dbReference>
<protein>
    <recommendedName>
        <fullName evidence="2">non-specific serine/threonine protein kinase</fullName>
        <ecNumber evidence="2">2.7.11.1</ecNumber>
    </recommendedName>
</protein>
<dbReference type="Gene3D" id="1.10.10.10">
    <property type="entry name" value="Winged helix-like DNA-binding domain superfamily/Winged helix DNA-binding domain"/>
    <property type="match status" value="1"/>
</dbReference>
<evidence type="ECO:0000313" key="12">
    <source>
        <dbReference type="EnsemblProtists" id="EKX45794"/>
    </source>
</evidence>
<dbReference type="HOGENOM" id="CLU_262019_0_0_1"/>